<name>A0A0N9I7D3_9PSEU</name>
<accession>A0A0N9I7D3</accession>
<keyword evidence="3" id="KW-0949">S-adenosyl-L-methionine</keyword>
<evidence type="ECO:0000256" key="2">
    <source>
        <dbReference type="ARBA" id="ARBA00022679"/>
    </source>
</evidence>
<dbReference type="PANTHER" id="PTHR43464">
    <property type="entry name" value="METHYLTRANSFERASE"/>
    <property type="match status" value="1"/>
</dbReference>
<dbReference type="GO" id="GO:0008168">
    <property type="term" value="F:methyltransferase activity"/>
    <property type="evidence" value="ECO:0007669"/>
    <property type="project" value="UniProtKB-KW"/>
</dbReference>
<evidence type="ECO:0000256" key="3">
    <source>
        <dbReference type="ARBA" id="ARBA00022691"/>
    </source>
</evidence>
<dbReference type="OrthoDB" id="3366024at2"/>
<evidence type="ECO:0000313" key="5">
    <source>
        <dbReference type="EMBL" id="ALG10541.1"/>
    </source>
</evidence>
<proteinExistence type="predicted"/>
<evidence type="ECO:0000256" key="1">
    <source>
        <dbReference type="ARBA" id="ARBA00022603"/>
    </source>
</evidence>
<dbReference type="STRING" id="860235.AOZ06_29865"/>
<dbReference type="Gene3D" id="3.40.50.150">
    <property type="entry name" value="Vaccinia Virus protein VP39"/>
    <property type="match status" value="1"/>
</dbReference>
<dbReference type="SUPFAM" id="SSF53335">
    <property type="entry name" value="S-adenosyl-L-methionine-dependent methyltransferases"/>
    <property type="match status" value="1"/>
</dbReference>
<gene>
    <name evidence="5" type="ORF">AOZ06_29865</name>
</gene>
<keyword evidence="6" id="KW-1185">Reference proteome</keyword>
<keyword evidence="1 5" id="KW-0489">Methyltransferase</keyword>
<dbReference type="AlphaFoldDB" id="A0A0N9I7D3"/>
<evidence type="ECO:0000259" key="4">
    <source>
        <dbReference type="Pfam" id="PF13649"/>
    </source>
</evidence>
<dbReference type="InterPro" id="IPR029063">
    <property type="entry name" value="SAM-dependent_MTases_sf"/>
</dbReference>
<dbReference type="PANTHER" id="PTHR43464:SF19">
    <property type="entry name" value="UBIQUINONE BIOSYNTHESIS O-METHYLTRANSFERASE, MITOCHONDRIAL"/>
    <property type="match status" value="1"/>
</dbReference>
<dbReference type="Pfam" id="PF13649">
    <property type="entry name" value="Methyltransf_25"/>
    <property type="match status" value="1"/>
</dbReference>
<dbReference type="EMBL" id="CP012752">
    <property type="protein sequence ID" value="ALG10541.1"/>
    <property type="molecule type" value="Genomic_DNA"/>
</dbReference>
<reference evidence="5 6" key="1">
    <citation type="submission" date="2015-07" db="EMBL/GenBank/DDBJ databases">
        <title>Genome sequencing of Kibdelosporangium phytohabitans.</title>
        <authorList>
            <person name="Qin S."/>
            <person name="Xing K."/>
        </authorList>
    </citation>
    <scope>NUCLEOTIDE SEQUENCE [LARGE SCALE GENOMIC DNA]</scope>
    <source>
        <strain evidence="5 6">KLBMP1111</strain>
    </source>
</reference>
<sequence length="266" mass="29155">MQENPDTFDTAMTAWQQWQDSPWGRLRYIQAEANLDRHLGSFDAAPIRVLDLGGGDGGDAIRLAAKGCDVTIVDHATGMLAAAERRAAEAGVTDRIRCVEADATDPPADPVGYDLVLSHNLLQYLPDTAQALAAAVRLVRPGGLFSLISINRHSEPLNLAIRQDDPAAALKAFDTDQARTRTFGTTMTLRTAEEVNEVLDELGCPAVARYGINSVNHYMTNDERKQDPDFFADLVRLELAVADRPPYPLTARFFHIVGRKAVHYGD</sequence>
<dbReference type="KEGG" id="kphy:AOZ06_29865"/>
<feature type="domain" description="Methyltransferase" evidence="4">
    <location>
        <begin position="49"/>
        <end position="143"/>
    </location>
</feature>
<evidence type="ECO:0000313" key="6">
    <source>
        <dbReference type="Proteomes" id="UP000063699"/>
    </source>
</evidence>
<keyword evidence="2 5" id="KW-0808">Transferase</keyword>
<dbReference type="Proteomes" id="UP000063699">
    <property type="component" value="Chromosome"/>
</dbReference>
<organism evidence="5 6">
    <name type="scientific">Kibdelosporangium phytohabitans</name>
    <dbReference type="NCBI Taxonomy" id="860235"/>
    <lineage>
        <taxon>Bacteria</taxon>
        <taxon>Bacillati</taxon>
        <taxon>Actinomycetota</taxon>
        <taxon>Actinomycetes</taxon>
        <taxon>Pseudonocardiales</taxon>
        <taxon>Pseudonocardiaceae</taxon>
        <taxon>Kibdelosporangium</taxon>
    </lineage>
</organism>
<protein>
    <submittedName>
        <fullName evidence="5">Methyltransferase</fullName>
    </submittedName>
</protein>
<dbReference type="GO" id="GO:0032259">
    <property type="term" value="P:methylation"/>
    <property type="evidence" value="ECO:0007669"/>
    <property type="project" value="UniProtKB-KW"/>
</dbReference>
<dbReference type="InterPro" id="IPR041698">
    <property type="entry name" value="Methyltransf_25"/>
</dbReference>